<feature type="domain" description="Fumarase C C-terminal" evidence="8">
    <location>
        <begin position="411"/>
        <end position="464"/>
    </location>
</feature>
<dbReference type="GO" id="GO:0004333">
    <property type="term" value="F:fumarate hydratase activity"/>
    <property type="evidence" value="ECO:0007669"/>
    <property type="project" value="UniProtKB-UniRule"/>
</dbReference>
<dbReference type="SUPFAM" id="SSF48557">
    <property type="entry name" value="L-aspartase-like"/>
    <property type="match status" value="1"/>
</dbReference>
<dbReference type="InterPro" id="IPR020557">
    <property type="entry name" value="Fumarate_lyase_CS"/>
</dbReference>
<proteinExistence type="inferred from homology"/>
<dbReference type="InterPro" id="IPR018951">
    <property type="entry name" value="Fumarase_C_C"/>
</dbReference>
<comment type="function">
    <text evidence="6">Involved in the TCA cycle. Catalyzes the stereospecific interconversion of fumarate to L-malate.</text>
</comment>
<keyword evidence="5 6" id="KW-0456">Lyase</keyword>
<feature type="binding site" evidence="6">
    <location>
        <begin position="143"/>
        <end position="145"/>
    </location>
    <ligand>
        <name>substrate</name>
    </ligand>
</feature>
<evidence type="ECO:0000313" key="10">
    <source>
        <dbReference type="Proteomes" id="UP000502706"/>
    </source>
</evidence>
<dbReference type="EC" id="4.2.1.2" evidence="6"/>
<dbReference type="UniPathway" id="UPA00223">
    <property type="reaction ID" value="UER01007"/>
</dbReference>
<dbReference type="Pfam" id="PF00206">
    <property type="entry name" value="Lyase_1"/>
    <property type="match status" value="1"/>
</dbReference>
<dbReference type="GO" id="GO:0006099">
    <property type="term" value="P:tricarboxylic acid cycle"/>
    <property type="evidence" value="ECO:0007669"/>
    <property type="project" value="UniProtKB-UniRule"/>
</dbReference>
<keyword evidence="3 6" id="KW-0963">Cytoplasm</keyword>
<protein>
    <recommendedName>
        <fullName evidence="6">Fumarate hydratase class II</fullName>
        <shortName evidence="6">Fumarase C</shortName>
        <ecNumber evidence="6">4.2.1.2</ecNumber>
    </recommendedName>
    <alternativeName>
        <fullName evidence="6">Aerobic fumarase</fullName>
    </alternativeName>
    <alternativeName>
        <fullName evidence="6">Iron-independent fumarase</fullName>
    </alternativeName>
</protein>
<accession>A0A6G8PTN8</accession>
<evidence type="ECO:0000256" key="1">
    <source>
        <dbReference type="ARBA" id="ARBA00001494"/>
    </source>
</evidence>
<dbReference type="FunFam" id="1.10.40.30:FF:000002">
    <property type="entry name" value="Fumarate hydratase class II"/>
    <property type="match status" value="1"/>
</dbReference>
<dbReference type="PRINTS" id="PR00149">
    <property type="entry name" value="FUMRATELYASE"/>
</dbReference>
<dbReference type="GO" id="GO:0008797">
    <property type="term" value="F:aspartate ammonia-lyase activity"/>
    <property type="evidence" value="ECO:0007669"/>
    <property type="project" value="UniProtKB-EC"/>
</dbReference>
<dbReference type="KEGG" id="rmar:GBA65_04375"/>
<dbReference type="Gene3D" id="1.10.275.10">
    <property type="entry name" value="Fumarase/aspartase (N-terminal domain)"/>
    <property type="match status" value="1"/>
</dbReference>
<evidence type="ECO:0000256" key="2">
    <source>
        <dbReference type="ARBA" id="ARBA00009084"/>
    </source>
</evidence>
<comment type="miscellaneous">
    <text evidence="6">There are 2 substrate-binding sites: the catalytic A site, and the non-catalytic B site that may play a role in the transfer of substrate or product between the active site and the solvent. Alternatively, the B site may bind allosteric effectors.</text>
</comment>
<feature type="active site" description="Proton donor/acceptor" evidence="6">
    <location>
        <position position="192"/>
    </location>
</feature>
<feature type="domain" description="Fumarate lyase N-terminal" evidence="7">
    <location>
        <begin position="16"/>
        <end position="346"/>
    </location>
</feature>
<reference evidence="9 10" key="1">
    <citation type="submission" date="2019-10" db="EMBL/GenBank/DDBJ databases">
        <title>Rubrobacter sp nov SCSIO 52915 isolated from a deep-sea sediment in the South China Sea.</title>
        <authorList>
            <person name="Chen R.W."/>
        </authorList>
    </citation>
    <scope>NUCLEOTIDE SEQUENCE [LARGE SCALE GENOMIC DNA]</scope>
    <source>
        <strain evidence="9 10">SCSIO 52915</strain>
    </source>
</reference>
<dbReference type="InterPro" id="IPR000362">
    <property type="entry name" value="Fumarate_lyase_fam"/>
</dbReference>
<dbReference type="InterPro" id="IPR024083">
    <property type="entry name" value="Fumarase/histidase_N"/>
</dbReference>
<dbReference type="PANTHER" id="PTHR11444">
    <property type="entry name" value="ASPARTATEAMMONIA/ARGININOSUCCINATE/ADENYLOSUCCINATE LYASE"/>
    <property type="match status" value="1"/>
</dbReference>
<comment type="subunit">
    <text evidence="6">Homotetramer.</text>
</comment>
<dbReference type="Gene3D" id="1.10.40.30">
    <property type="entry name" value="Fumarase/aspartase (C-terminal domain)"/>
    <property type="match status" value="1"/>
</dbReference>
<comment type="catalytic activity">
    <reaction evidence="6">
        <text>(S)-malate = fumarate + H2O</text>
        <dbReference type="Rhea" id="RHEA:12460"/>
        <dbReference type="ChEBI" id="CHEBI:15377"/>
        <dbReference type="ChEBI" id="CHEBI:15589"/>
        <dbReference type="ChEBI" id="CHEBI:29806"/>
        <dbReference type="EC" id="4.2.1.2"/>
    </reaction>
</comment>
<dbReference type="FunFam" id="1.10.275.10:FF:000001">
    <property type="entry name" value="Fumarate hydratase, mitochondrial"/>
    <property type="match status" value="1"/>
</dbReference>
<comment type="pathway">
    <text evidence="6">Carbohydrate metabolism; tricarboxylic acid cycle; (S)-malate from fumarate: step 1/1.</text>
</comment>
<feature type="binding site" evidence="6">
    <location>
        <begin position="328"/>
        <end position="330"/>
    </location>
    <ligand>
        <name>substrate</name>
    </ligand>
</feature>
<dbReference type="AlphaFoldDB" id="A0A6G8PTN8"/>
<evidence type="ECO:0000256" key="5">
    <source>
        <dbReference type="ARBA" id="ARBA00023239"/>
    </source>
</evidence>
<dbReference type="InterPro" id="IPR022761">
    <property type="entry name" value="Fumarate_lyase_N"/>
</dbReference>
<dbReference type="PROSITE" id="PS00163">
    <property type="entry name" value="FUMARATE_LYASES"/>
    <property type="match status" value="1"/>
</dbReference>
<feature type="binding site" evidence="6">
    <location>
        <begin position="102"/>
        <end position="104"/>
    </location>
    <ligand>
        <name>substrate</name>
    </ligand>
</feature>
<feature type="binding site" evidence="6">
    <location>
        <position position="323"/>
    </location>
    <ligand>
        <name>substrate</name>
    </ligand>
</feature>
<feature type="binding site" evidence="6">
    <location>
        <position position="191"/>
    </location>
    <ligand>
        <name>substrate</name>
    </ligand>
</feature>
<dbReference type="FunFam" id="1.20.200.10:FF:000001">
    <property type="entry name" value="Fumarate hydratase, mitochondrial"/>
    <property type="match status" value="1"/>
</dbReference>
<sequence>MTQHETAHRVERDSMGEVEVPRDALFGAQTRRALDNFPISDLRFPRRFIEALGAIKLEAANVNHELGGLDESVRDAIVQAAEEVVDGRLDGQFVLDVFQTGSGTSTNMNANEVISNRAIQILGGELGSKSPVHPNDHVNRGQSSNDVIPTAIHLSAQISIQRDLLPALEKLRAALDEKANEFDGVVKTGRTHLQDATPIRLGQEFRGYAGQIERGIERVKKAQGDLAEVALGGTAVGTGVNTHPEFAGKVTQRLAARFGVEVRETENHFQAQSALDGTVFASGALKTVAVSMLKVANDVRFLGSGPRASYAEIALPEVQPGSSIMPGKVNPVIAESAAMVSAQVIGNDATIALAGGSGNFELNVMMPVIAHNLLQSIALLATTADNFTDQLVAGLEATERGPELVENGLMLATALAPEVGYDKAADLAKKAYKENKTIREVAREETDLSEDDLDRLLDAKQMTGA</sequence>
<keyword evidence="10" id="KW-1185">Reference proteome</keyword>
<comment type="catalytic activity">
    <reaction evidence="1">
        <text>L-aspartate = fumarate + NH4(+)</text>
        <dbReference type="Rhea" id="RHEA:16601"/>
        <dbReference type="ChEBI" id="CHEBI:28938"/>
        <dbReference type="ChEBI" id="CHEBI:29806"/>
        <dbReference type="ChEBI" id="CHEBI:29991"/>
        <dbReference type="EC" id="4.3.1.1"/>
    </reaction>
</comment>
<dbReference type="InterPro" id="IPR005677">
    <property type="entry name" value="Fum_hydII"/>
</dbReference>
<dbReference type="GO" id="GO:0005737">
    <property type="term" value="C:cytoplasm"/>
    <property type="evidence" value="ECO:0007669"/>
    <property type="project" value="UniProtKB-SubCell"/>
</dbReference>
<dbReference type="PANTHER" id="PTHR11444:SF22">
    <property type="entry name" value="FUMARATE HYDRATASE CLASS II"/>
    <property type="match status" value="1"/>
</dbReference>
<name>A0A6G8PTN8_9ACTN</name>
<dbReference type="RefSeq" id="WP_166395558.1">
    <property type="nucleotide sequence ID" value="NZ_CP045121.1"/>
</dbReference>
<evidence type="ECO:0000259" key="7">
    <source>
        <dbReference type="Pfam" id="PF00206"/>
    </source>
</evidence>
<feature type="active site" evidence="6">
    <location>
        <position position="322"/>
    </location>
</feature>
<organism evidence="9 10">
    <name type="scientific">Rubrobacter marinus</name>
    <dbReference type="NCBI Taxonomy" id="2653852"/>
    <lineage>
        <taxon>Bacteria</taxon>
        <taxon>Bacillati</taxon>
        <taxon>Actinomycetota</taxon>
        <taxon>Rubrobacteria</taxon>
        <taxon>Rubrobacterales</taxon>
        <taxon>Rubrobacteraceae</taxon>
        <taxon>Rubrobacter</taxon>
    </lineage>
</organism>
<comment type="similarity">
    <text evidence="2 6">Belongs to the class-II fumarase/aspartase family. Fumarase subfamily.</text>
</comment>
<dbReference type="HAMAP" id="MF_00743">
    <property type="entry name" value="FumaraseC"/>
    <property type="match status" value="1"/>
</dbReference>
<dbReference type="CDD" id="cd01362">
    <property type="entry name" value="Fumarase_classII"/>
    <property type="match status" value="1"/>
</dbReference>
<dbReference type="Gene3D" id="1.20.200.10">
    <property type="entry name" value="Fumarase/aspartase (Central domain)"/>
    <property type="match status" value="1"/>
</dbReference>
<dbReference type="InterPro" id="IPR008948">
    <property type="entry name" value="L-Aspartase-like"/>
</dbReference>
<evidence type="ECO:0000256" key="4">
    <source>
        <dbReference type="ARBA" id="ARBA00022532"/>
    </source>
</evidence>
<dbReference type="NCBIfam" id="NF008909">
    <property type="entry name" value="PRK12273.1"/>
    <property type="match status" value="1"/>
</dbReference>
<dbReference type="Pfam" id="PF10415">
    <property type="entry name" value="FumaraseC_C"/>
    <property type="match status" value="1"/>
</dbReference>
<gene>
    <name evidence="6" type="primary">fumC</name>
    <name evidence="9" type="ORF">GBA65_04375</name>
</gene>
<feature type="binding site" description="in site B" evidence="6">
    <location>
        <begin position="133"/>
        <end position="136"/>
    </location>
    <ligand>
        <name>substrate</name>
    </ligand>
</feature>
<comment type="subcellular location">
    <subcellularLocation>
        <location evidence="6">Cytoplasm</location>
    </subcellularLocation>
</comment>
<evidence type="ECO:0000259" key="8">
    <source>
        <dbReference type="Pfam" id="PF10415"/>
    </source>
</evidence>
<evidence type="ECO:0000256" key="3">
    <source>
        <dbReference type="ARBA" id="ARBA00022490"/>
    </source>
</evidence>
<keyword evidence="4 6" id="KW-0816">Tricarboxylic acid cycle</keyword>
<dbReference type="EMBL" id="CP045121">
    <property type="protein sequence ID" value="QIN77878.1"/>
    <property type="molecule type" value="Genomic_DNA"/>
</dbReference>
<evidence type="ECO:0000313" key="9">
    <source>
        <dbReference type="EMBL" id="QIN77878.1"/>
    </source>
</evidence>
<dbReference type="Proteomes" id="UP000502706">
    <property type="component" value="Chromosome"/>
</dbReference>
<dbReference type="GO" id="GO:0006106">
    <property type="term" value="P:fumarate metabolic process"/>
    <property type="evidence" value="ECO:0007669"/>
    <property type="project" value="InterPro"/>
</dbReference>
<dbReference type="PRINTS" id="PR00145">
    <property type="entry name" value="ARGSUCLYASE"/>
</dbReference>
<feature type="site" description="Important for catalytic activity" evidence="6">
    <location>
        <position position="335"/>
    </location>
</feature>
<evidence type="ECO:0000256" key="6">
    <source>
        <dbReference type="HAMAP-Rule" id="MF_00743"/>
    </source>
</evidence>